<accession>A0ABS6K996</accession>
<keyword evidence="1" id="KW-0472">Membrane</keyword>
<dbReference type="RefSeq" id="WP_158353768.1">
    <property type="nucleotide sequence ID" value="NZ_JAHQCX010000009.1"/>
</dbReference>
<protein>
    <submittedName>
        <fullName evidence="2">Uncharacterized protein</fullName>
    </submittedName>
</protein>
<evidence type="ECO:0000313" key="3">
    <source>
        <dbReference type="Proteomes" id="UP001314681"/>
    </source>
</evidence>
<dbReference type="EMBL" id="JAHQCX010000009">
    <property type="protein sequence ID" value="MBU9727086.1"/>
    <property type="molecule type" value="Genomic_DNA"/>
</dbReference>
<feature type="transmembrane region" description="Helical" evidence="1">
    <location>
        <begin position="39"/>
        <end position="57"/>
    </location>
</feature>
<proteinExistence type="predicted"/>
<keyword evidence="1" id="KW-1133">Transmembrane helix</keyword>
<dbReference type="Proteomes" id="UP001314681">
    <property type="component" value="Unassembled WGS sequence"/>
</dbReference>
<keyword evidence="3" id="KW-1185">Reference proteome</keyword>
<keyword evidence="1" id="KW-0812">Transmembrane</keyword>
<feature type="transmembrane region" description="Helical" evidence="1">
    <location>
        <begin position="69"/>
        <end position="88"/>
    </location>
</feature>
<evidence type="ECO:0000256" key="1">
    <source>
        <dbReference type="SAM" id="Phobius"/>
    </source>
</evidence>
<evidence type="ECO:0000313" key="2">
    <source>
        <dbReference type="EMBL" id="MBU9727086.1"/>
    </source>
</evidence>
<gene>
    <name evidence="2" type="ORF">KTH90_13780</name>
</gene>
<comment type="caution">
    <text evidence="2">The sequence shown here is derived from an EMBL/GenBank/DDBJ whole genome shotgun (WGS) entry which is preliminary data.</text>
</comment>
<name>A0ABS6K996_9FIRM</name>
<reference evidence="2 3" key="1">
    <citation type="submission" date="2021-06" db="EMBL/GenBank/DDBJ databases">
        <title>Description of novel taxa of the family Lachnospiraceae.</title>
        <authorList>
            <person name="Chaplin A.V."/>
            <person name="Sokolova S.R."/>
            <person name="Pikina A.P."/>
            <person name="Korzhanova M."/>
            <person name="Belova V."/>
            <person name="Korostin D."/>
            <person name="Efimov B.A."/>
        </authorList>
    </citation>
    <scope>NUCLEOTIDE SEQUENCE [LARGE SCALE GENOMIC DNA]</scope>
    <source>
        <strain evidence="2 3">ASD4241</strain>
    </source>
</reference>
<organism evidence="2 3">
    <name type="scientific">Diplocloster modestus</name>
    <dbReference type="NCBI Taxonomy" id="2850322"/>
    <lineage>
        <taxon>Bacteria</taxon>
        <taxon>Bacillati</taxon>
        <taxon>Bacillota</taxon>
        <taxon>Clostridia</taxon>
        <taxon>Lachnospirales</taxon>
        <taxon>Lachnospiraceae</taxon>
        <taxon>Diplocloster</taxon>
    </lineage>
</organism>
<feature type="transmembrane region" description="Helical" evidence="1">
    <location>
        <begin position="119"/>
        <end position="136"/>
    </location>
</feature>
<sequence>MDDNRIIETSEDNQKIETGEDNREIEAGANDYPKKSYRLILLILVCLIAVIPLSIWLNSHGLLSDNGAVRFIFGAYAGFLMFTAWYIYKKDRIYWITTYSYQDACNMSREERNKIGLKMWKGFGLCYGIYLLYLLFGSILGTSMGLDVGLFIGAVILSCILS</sequence>